<dbReference type="SUPFAM" id="SSF53335">
    <property type="entry name" value="S-adenosyl-L-methionine-dependent methyltransferases"/>
    <property type="match status" value="1"/>
</dbReference>
<sequence>MKHLEMNQQAWNRRTEIHRESEFYDLAGFLSGKSSLNPLELELLGDVTDKSLLHLQCHFGLDSLSLARLGASVTGVDLSDTAIKQATHIAKETGLDSKFICSDVLQLRQVDDSKYDVVYTSYGVLCWLPDLTQWANVIAESLKEGGEFHLIEFHPFHDVMAGYPYFNTHEAYVESESTYTENSGDEEQEIATWAHSLSEVISALIAAGLSIKAFREHDYSPYNCFDGLEETSPGHFQKLVENEPVPMMYSVTAVKPVLSKR</sequence>
<dbReference type="OrthoDB" id="8385759at2"/>
<evidence type="ECO:0000259" key="2">
    <source>
        <dbReference type="Pfam" id="PF13649"/>
    </source>
</evidence>
<dbReference type="InterPro" id="IPR041698">
    <property type="entry name" value="Methyltransf_25"/>
</dbReference>
<dbReference type="EMBL" id="WOCD01000005">
    <property type="protein sequence ID" value="MUH73504.1"/>
    <property type="molecule type" value="Genomic_DNA"/>
</dbReference>
<keyword evidence="1 3" id="KW-0808">Transferase</keyword>
<accession>A0A6N8FBL1</accession>
<keyword evidence="3" id="KW-0489">Methyltransferase</keyword>
<protein>
    <submittedName>
        <fullName evidence="3">Methyltransferase domain-containing protein</fullName>
    </submittedName>
</protein>
<evidence type="ECO:0000256" key="1">
    <source>
        <dbReference type="ARBA" id="ARBA00022679"/>
    </source>
</evidence>
<dbReference type="Proteomes" id="UP000439994">
    <property type="component" value="Unassembled WGS sequence"/>
</dbReference>
<dbReference type="GO" id="GO:0008168">
    <property type="term" value="F:methyltransferase activity"/>
    <property type="evidence" value="ECO:0007669"/>
    <property type="project" value="UniProtKB-KW"/>
</dbReference>
<dbReference type="GO" id="GO:0032259">
    <property type="term" value="P:methylation"/>
    <property type="evidence" value="ECO:0007669"/>
    <property type="project" value="UniProtKB-KW"/>
</dbReference>
<proteinExistence type="predicted"/>
<comment type="caution">
    <text evidence="3">The sequence shown here is derived from an EMBL/GenBank/DDBJ whole genome shotgun (WGS) entry which is preliminary data.</text>
</comment>
<reference evidence="3 4" key="1">
    <citation type="submission" date="2019-11" db="EMBL/GenBank/DDBJ databases">
        <title>P. haliotis isolates from Z. marina roots.</title>
        <authorList>
            <person name="Cohen M."/>
            <person name="Jospin G."/>
            <person name="Eisen J.A."/>
            <person name="Coil D.A."/>
        </authorList>
    </citation>
    <scope>NUCLEOTIDE SEQUENCE [LARGE SCALE GENOMIC DNA]</scope>
    <source>
        <strain evidence="3 4">UCD-MCMsp1aY</strain>
    </source>
</reference>
<dbReference type="Pfam" id="PF13649">
    <property type="entry name" value="Methyltransf_25"/>
    <property type="match status" value="1"/>
</dbReference>
<dbReference type="RefSeq" id="WP_155696818.1">
    <property type="nucleotide sequence ID" value="NZ_WOCD01000005.1"/>
</dbReference>
<keyword evidence="4" id="KW-1185">Reference proteome</keyword>
<dbReference type="CDD" id="cd02440">
    <property type="entry name" value="AdoMet_MTases"/>
    <property type="match status" value="1"/>
</dbReference>
<evidence type="ECO:0000313" key="3">
    <source>
        <dbReference type="EMBL" id="MUH73504.1"/>
    </source>
</evidence>
<name>A0A6N8FBL1_9GAMM</name>
<dbReference type="Gene3D" id="3.40.50.150">
    <property type="entry name" value="Vaccinia Virus protein VP39"/>
    <property type="match status" value="1"/>
</dbReference>
<evidence type="ECO:0000313" key="4">
    <source>
        <dbReference type="Proteomes" id="UP000439994"/>
    </source>
</evidence>
<dbReference type="InterPro" id="IPR029063">
    <property type="entry name" value="SAM-dependent_MTases_sf"/>
</dbReference>
<organism evidence="3 4">
    <name type="scientific">Psychrosphaera haliotis</name>
    <dbReference type="NCBI Taxonomy" id="555083"/>
    <lineage>
        <taxon>Bacteria</taxon>
        <taxon>Pseudomonadati</taxon>
        <taxon>Pseudomonadota</taxon>
        <taxon>Gammaproteobacteria</taxon>
        <taxon>Alteromonadales</taxon>
        <taxon>Pseudoalteromonadaceae</taxon>
        <taxon>Psychrosphaera</taxon>
    </lineage>
</organism>
<gene>
    <name evidence="3" type="ORF">GNP35_14035</name>
</gene>
<feature type="domain" description="Methyltransferase" evidence="2">
    <location>
        <begin position="53"/>
        <end position="146"/>
    </location>
</feature>
<dbReference type="PANTHER" id="PTHR43861">
    <property type="entry name" value="TRANS-ACONITATE 2-METHYLTRANSFERASE-RELATED"/>
    <property type="match status" value="1"/>
</dbReference>
<dbReference type="AlphaFoldDB" id="A0A6N8FBL1"/>